<evidence type="ECO:0000313" key="3">
    <source>
        <dbReference type="Proteomes" id="UP001174936"/>
    </source>
</evidence>
<dbReference type="Gene3D" id="3.90.25.10">
    <property type="entry name" value="UDP-galactose 4-epimerase, domain 1"/>
    <property type="match status" value="1"/>
</dbReference>
<gene>
    <name evidence="2" type="ORF">B0T16DRAFT_334315</name>
</gene>
<dbReference type="AlphaFoldDB" id="A0AA40CM69"/>
<keyword evidence="3" id="KW-1185">Reference proteome</keyword>
<dbReference type="PANTHER" id="PTHR43162:SF1">
    <property type="entry name" value="PRESTALK A DIFFERENTIATION PROTEIN A"/>
    <property type="match status" value="1"/>
</dbReference>
<dbReference type="PANTHER" id="PTHR43162">
    <property type="match status" value="1"/>
</dbReference>
<name>A0AA40CM69_9PEZI</name>
<protein>
    <recommendedName>
        <fullName evidence="1">NmrA-like domain-containing protein</fullName>
    </recommendedName>
</protein>
<dbReference type="Gene3D" id="3.40.50.720">
    <property type="entry name" value="NAD(P)-binding Rossmann-like Domain"/>
    <property type="match status" value="1"/>
</dbReference>
<comment type="caution">
    <text evidence="2">The sequence shown here is derived from an EMBL/GenBank/DDBJ whole genome shotgun (WGS) entry which is preliminary data.</text>
</comment>
<dbReference type="EMBL" id="JAULSV010000006">
    <property type="protein sequence ID" value="KAK0642109.1"/>
    <property type="molecule type" value="Genomic_DNA"/>
</dbReference>
<proteinExistence type="predicted"/>
<dbReference type="InterPro" id="IPR008030">
    <property type="entry name" value="NmrA-like"/>
</dbReference>
<dbReference type="InterPro" id="IPR036291">
    <property type="entry name" value="NAD(P)-bd_dom_sf"/>
</dbReference>
<dbReference type="Proteomes" id="UP001174936">
    <property type="component" value="Unassembled WGS sequence"/>
</dbReference>
<dbReference type="InterPro" id="IPR051604">
    <property type="entry name" value="Ergot_Alk_Oxidoreductase"/>
</dbReference>
<sequence>MTQPTILITGATGNTGLAVASTLSTLSTTNPTHPILSTHRILALTRSPNSPAAQQLASLPGLTVLEKSWPEITPDWLRSHNITRAFVASQALPDQFAVESTFHVACLTAGVQHVVRISSTAANVRPDCRAFYPRSHWALEAMLGTPEFAGLGWTSLQANVFSTMYLVSAVEFVKAYRKTGSQGTLSLMAAEDTPVGVVDPYDVGVFAASVLSAEDIGVHSGKKYVLNGPVDLTGREIVRMVEERIHAKVERVVYKDLSFLEGLLKAAVAPESRDSMTSLNVVSSVKYVAETYWEGKCTVSTTSKEVLEIAPAKRTPAEVFNTMLEG</sequence>
<dbReference type="SUPFAM" id="SSF51735">
    <property type="entry name" value="NAD(P)-binding Rossmann-fold domains"/>
    <property type="match status" value="1"/>
</dbReference>
<accession>A0AA40CM69</accession>
<evidence type="ECO:0000259" key="1">
    <source>
        <dbReference type="Pfam" id="PF05368"/>
    </source>
</evidence>
<evidence type="ECO:0000313" key="2">
    <source>
        <dbReference type="EMBL" id="KAK0642109.1"/>
    </source>
</evidence>
<organism evidence="2 3">
    <name type="scientific">Cercophora newfieldiana</name>
    <dbReference type="NCBI Taxonomy" id="92897"/>
    <lineage>
        <taxon>Eukaryota</taxon>
        <taxon>Fungi</taxon>
        <taxon>Dikarya</taxon>
        <taxon>Ascomycota</taxon>
        <taxon>Pezizomycotina</taxon>
        <taxon>Sordariomycetes</taxon>
        <taxon>Sordariomycetidae</taxon>
        <taxon>Sordariales</taxon>
        <taxon>Lasiosphaeriaceae</taxon>
        <taxon>Cercophora</taxon>
    </lineage>
</organism>
<feature type="domain" description="NmrA-like" evidence="1">
    <location>
        <begin position="4"/>
        <end position="260"/>
    </location>
</feature>
<reference evidence="2" key="1">
    <citation type="submission" date="2023-06" db="EMBL/GenBank/DDBJ databases">
        <title>Genome-scale phylogeny and comparative genomics of the fungal order Sordariales.</title>
        <authorList>
            <consortium name="Lawrence Berkeley National Laboratory"/>
            <person name="Hensen N."/>
            <person name="Bonometti L."/>
            <person name="Westerberg I."/>
            <person name="Brannstrom I.O."/>
            <person name="Guillou S."/>
            <person name="Cros-Aarteil S."/>
            <person name="Calhoun S."/>
            <person name="Haridas S."/>
            <person name="Kuo A."/>
            <person name="Mondo S."/>
            <person name="Pangilinan J."/>
            <person name="Riley R."/>
            <person name="Labutti K."/>
            <person name="Andreopoulos B."/>
            <person name="Lipzen A."/>
            <person name="Chen C."/>
            <person name="Yanf M."/>
            <person name="Daum C."/>
            <person name="Ng V."/>
            <person name="Clum A."/>
            <person name="Steindorff A."/>
            <person name="Ohm R."/>
            <person name="Martin F."/>
            <person name="Silar P."/>
            <person name="Natvig D."/>
            <person name="Lalanne C."/>
            <person name="Gautier V."/>
            <person name="Ament-Velasquez S.L."/>
            <person name="Kruys A."/>
            <person name="Hutchinson M.I."/>
            <person name="Powell A.J."/>
            <person name="Barry K."/>
            <person name="Miller A.N."/>
            <person name="Grigoriev I.V."/>
            <person name="Debuchy R."/>
            <person name="Gladieux P."/>
            <person name="Thoren M.H."/>
            <person name="Johannesson H."/>
        </authorList>
    </citation>
    <scope>NUCLEOTIDE SEQUENCE</scope>
    <source>
        <strain evidence="2">SMH2532-1</strain>
    </source>
</reference>
<dbReference type="Pfam" id="PF05368">
    <property type="entry name" value="NmrA"/>
    <property type="match status" value="1"/>
</dbReference>